<reference evidence="1" key="1">
    <citation type="submission" date="2023-07" db="EMBL/GenBank/DDBJ databases">
        <title>Genomic Encyclopedia of Type Strains, Phase IV (KMG-IV): sequencing the most valuable type-strain genomes for metagenomic binning, comparative biology and taxonomic classification.</title>
        <authorList>
            <person name="Goeker M."/>
        </authorList>
    </citation>
    <scope>NUCLEOTIDE SEQUENCE</scope>
    <source>
        <strain evidence="1">DSM 24202</strain>
    </source>
</reference>
<gene>
    <name evidence="1" type="ORF">J3R75_001468</name>
</gene>
<proteinExistence type="predicted"/>
<evidence type="ECO:0000313" key="2">
    <source>
        <dbReference type="Proteomes" id="UP001238163"/>
    </source>
</evidence>
<comment type="caution">
    <text evidence="1">The sequence shown here is derived from an EMBL/GenBank/DDBJ whole genome shotgun (WGS) entry which is preliminary data.</text>
</comment>
<sequence length="86" mass="9584">MNSKKQAGQEPGRRFFQLKMKGARRALLYFPGIQVIRHGPMDRTVGTLGTVGNDALDSGDLLADTRDYWERSRCLGGFRPAGTHYA</sequence>
<accession>A0AAE4AN92</accession>
<keyword evidence="2" id="KW-1185">Reference proteome</keyword>
<dbReference type="AlphaFoldDB" id="A0AAE4AN92"/>
<organism evidence="1 2">
    <name type="scientific">Oligosphaera ethanolica</name>
    <dbReference type="NCBI Taxonomy" id="760260"/>
    <lineage>
        <taxon>Bacteria</taxon>
        <taxon>Pseudomonadati</taxon>
        <taxon>Lentisphaerota</taxon>
        <taxon>Oligosphaeria</taxon>
        <taxon>Oligosphaerales</taxon>
        <taxon>Oligosphaeraceae</taxon>
        <taxon>Oligosphaera</taxon>
    </lineage>
</organism>
<dbReference type="EMBL" id="JAUSVL010000001">
    <property type="protein sequence ID" value="MDQ0289361.1"/>
    <property type="molecule type" value="Genomic_DNA"/>
</dbReference>
<name>A0AAE4AN92_9BACT</name>
<protein>
    <submittedName>
        <fullName evidence="1">Uncharacterized protein</fullName>
    </submittedName>
</protein>
<dbReference type="Proteomes" id="UP001238163">
    <property type="component" value="Unassembled WGS sequence"/>
</dbReference>
<evidence type="ECO:0000313" key="1">
    <source>
        <dbReference type="EMBL" id="MDQ0289361.1"/>
    </source>
</evidence>